<dbReference type="GO" id="GO:0032259">
    <property type="term" value="P:methylation"/>
    <property type="evidence" value="ECO:0007669"/>
    <property type="project" value="UniProtKB-KW"/>
</dbReference>
<dbReference type="Pfam" id="PF05175">
    <property type="entry name" value="MTS"/>
    <property type="match status" value="1"/>
</dbReference>
<dbReference type="SUPFAM" id="SSF53335">
    <property type="entry name" value="S-adenosyl-L-methionine-dependent methyltransferases"/>
    <property type="match status" value="1"/>
</dbReference>
<evidence type="ECO:0000256" key="1">
    <source>
        <dbReference type="ARBA" id="ARBA00022603"/>
    </source>
</evidence>
<dbReference type="InterPro" id="IPR046977">
    <property type="entry name" value="RsmC/RlmG"/>
</dbReference>
<keyword evidence="2" id="KW-0808">Transferase</keyword>
<evidence type="ECO:0000259" key="3">
    <source>
        <dbReference type="Pfam" id="PF05175"/>
    </source>
</evidence>
<dbReference type="GO" id="GO:0008757">
    <property type="term" value="F:S-adenosylmethionine-dependent methyltransferase activity"/>
    <property type="evidence" value="ECO:0007669"/>
    <property type="project" value="InterPro"/>
</dbReference>
<feature type="domain" description="Methyltransferase small" evidence="3">
    <location>
        <begin position="28"/>
        <end position="196"/>
    </location>
</feature>
<gene>
    <name evidence="4" type="ORF">H9800_05865</name>
</gene>
<reference evidence="4" key="2">
    <citation type="submission" date="2021-04" db="EMBL/GenBank/DDBJ databases">
        <authorList>
            <person name="Gilroy R."/>
        </authorList>
    </citation>
    <scope>NUCLEOTIDE SEQUENCE</scope>
    <source>
        <strain evidence="4">ChiHjej8B7-3636</strain>
    </source>
</reference>
<dbReference type="AlphaFoldDB" id="A0A9D2H6I0"/>
<reference evidence="4" key="1">
    <citation type="journal article" date="2021" name="PeerJ">
        <title>Extensive microbial diversity within the chicken gut microbiome revealed by metagenomics and culture.</title>
        <authorList>
            <person name="Gilroy R."/>
            <person name="Ravi A."/>
            <person name="Getino M."/>
            <person name="Pursley I."/>
            <person name="Horton D.L."/>
            <person name="Alikhan N.F."/>
            <person name="Baker D."/>
            <person name="Gharbi K."/>
            <person name="Hall N."/>
            <person name="Watson M."/>
            <person name="Adriaenssens E.M."/>
            <person name="Foster-Nyarko E."/>
            <person name="Jarju S."/>
            <person name="Secka A."/>
            <person name="Antonio M."/>
            <person name="Oren A."/>
            <person name="Chaudhuri R.R."/>
            <person name="La Ragione R."/>
            <person name="Hildebrand F."/>
            <person name="Pallen M.J."/>
        </authorList>
    </citation>
    <scope>NUCLEOTIDE SEQUENCE</scope>
    <source>
        <strain evidence="4">ChiHjej8B7-3636</strain>
    </source>
</reference>
<keyword evidence="1 4" id="KW-0489">Methyltransferase</keyword>
<dbReference type="Proteomes" id="UP000824220">
    <property type="component" value="Unassembled WGS sequence"/>
</dbReference>
<dbReference type="EMBL" id="DXAM01000082">
    <property type="protein sequence ID" value="HJA04371.1"/>
    <property type="molecule type" value="Genomic_DNA"/>
</dbReference>
<proteinExistence type="predicted"/>
<dbReference type="InterPro" id="IPR029063">
    <property type="entry name" value="SAM-dependent_MTases_sf"/>
</dbReference>
<dbReference type="Gene3D" id="3.40.50.150">
    <property type="entry name" value="Vaccinia Virus protein VP39"/>
    <property type="match status" value="1"/>
</dbReference>
<protein>
    <submittedName>
        <fullName evidence="4">Methyltransferase</fullName>
    </submittedName>
</protein>
<sequence>MGDHYFSAQPSSPEELRSLRVTLAGREITATTASGVFSPDRLDKGTEVLLANSPDAPPGGDFLDIGCGWGAISLSLALQSPHARVWALDVNERALDLVRRTAASLGLDNIRAVTADEIPPDVRFRTIRSNPPIRIGKPALHELLETWLPRLDTASDAFLVVQKNLGSDSLQRWMEQTLPDDFAVHRHAMAKGFRVLKVRHRSTTTGPIATQ</sequence>
<dbReference type="InterPro" id="IPR007848">
    <property type="entry name" value="Small_mtfrase_dom"/>
</dbReference>
<comment type="caution">
    <text evidence="4">The sequence shown here is derived from an EMBL/GenBank/DDBJ whole genome shotgun (WGS) entry which is preliminary data.</text>
</comment>
<dbReference type="PANTHER" id="PTHR47816:SF4">
    <property type="entry name" value="RIBOSOMAL RNA SMALL SUBUNIT METHYLTRANSFERASE C"/>
    <property type="match status" value="1"/>
</dbReference>
<dbReference type="PANTHER" id="PTHR47816">
    <property type="entry name" value="RIBOSOMAL RNA SMALL SUBUNIT METHYLTRANSFERASE C"/>
    <property type="match status" value="1"/>
</dbReference>
<evidence type="ECO:0000313" key="4">
    <source>
        <dbReference type="EMBL" id="HJA04371.1"/>
    </source>
</evidence>
<organism evidence="4 5">
    <name type="scientific">Candidatus Microbacterium stercoravium</name>
    <dbReference type="NCBI Taxonomy" id="2838697"/>
    <lineage>
        <taxon>Bacteria</taxon>
        <taxon>Bacillati</taxon>
        <taxon>Actinomycetota</taxon>
        <taxon>Actinomycetes</taxon>
        <taxon>Micrococcales</taxon>
        <taxon>Microbacteriaceae</taxon>
        <taxon>Microbacterium</taxon>
    </lineage>
</organism>
<accession>A0A9D2H6I0</accession>
<evidence type="ECO:0000313" key="5">
    <source>
        <dbReference type="Proteomes" id="UP000824220"/>
    </source>
</evidence>
<dbReference type="CDD" id="cd02440">
    <property type="entry name" value="AdoMet_MTases"/>
    <property type="match status" value="1"/>
</dbReference>
<name>A0A9D2H6I0_9MICO</name>
<evidence type="ECO:0000256" key="2">
    <source>
        <dbReference type="ARBA" id="ARBA00022679"/>
    </source>
</evidence>